<dbReference type="Proteomes" id="UP000318102">
    <property type="component" value="Unassembled WGS sequence"/>
</dbReference>
<dbReference type="OrthoDB" id="2665147at2"/>
<reference evidence="1 2" key="1">
    <citation type="submission" date="2019-07" db="EMBL/GenBank/DDBJ databases">
        <authorList>
            <person name="Kim J."/>
        </authorList>
    </citation>
    <scope>NUCLEOTIDE SEQUENCE [LARGE SCALE GENOMIC DNA]</scope>
    <source>
        <strain evidence="1 2">N4</strain>
    </source>
</reference>
<dbReference type="AlphaFoldDB" id="A0A559II82"/>
<dbReference type="EMBL" id="VNJK01000004">
    <property type="protein sequence ID" value="TVX87220.1"/>
    <property type="molecule type" value="Genomic_DNA"/>
</dbReference>
<proteinExistence type="predicted"/>
<sequence>MIDIQQAHFKKTTTVDGKLCAEVEIIPFGRTGNLLAYVTAIPNGGYEIVRVLQAHAGGDAAQVVPDVHQALESVAEEEFSDDTFGCDWKAKAHFLDNLLACPEVRSQLDSLNEQS</sequence>
<organism evidence="1 2">
    <name type="scientific">Paenibacillus agilis</name>
    <dbReference type="NCBI Taxonomy" id="3020863"/>
    <lineage>
        <taxon>Bacteria</taxon>
        <taxon>Bacillati</taxon>
        <taxon>Bacillota</taxon>
        <taxon>Bacilli</taxon>
        <taxon>Bacillales</taxon>
        <taxon>Paenibacillaceae</taxon>
        <taxon>Paenibacillus</taxon>
    </lineage>
</organism>
<dbReference type="GO" id="GO:0004180">
    <property type="term" value="F:carboxypeptidase activity"/>
    <property type="evidence" value="ECO:0007669"/>
    <property type="project" value="UniProtKB-KW"/>
</dbReference>
<keyword evidence="1" id="KW-0645">Protease</keyword>
<gene>
    <name evidence="1" type="ORF">FPZ44_22310</name>
</gene>
<keyword evidence="1" id="KW-0121">Carboxypeptidase</keyword>
<dbReference type="RefSeq" id="WP_144994094.1">
    <property type="nucleotide sequence ID" value="NZ_VNJK01000004.1"/>
</dbReference>
<keyword evidence="1" id="KW-0378">Hydrolase</keyword>
<evidence type="ECO:0000313" key="1">
    <source>
        <dbReference type="EMBL" id="TVX87220.1"/>
    </source>
</evidence>
<name>A0A559II82_9BACL</name>
<comment type="caution">
    <text evidence="1">The sequence shown here is derived from an EMBL/GenBank/DDBJ whole genome shotgun (WGS) entry which is preliminary data.</text>
</comment>
<evidence type="ECO:0000313" key="2">
    <source>
        <dbReference type="Proteomes" id="UP000318102"/>
    </source>
</evidence>
<accession>A0A559II82</accession>
<keyword evidence="2" id="KW-1185">Reference proteome</keyword>
<protein>
    <submittedName>
        <fullName evidence="1">Carboxypeptidase</fullName>
    </submittedName>
</protein>